<organism evidence="2 3">
    <name type="scientific">Hymenobacter crusticola</name>
    <dbReference type="NCBI Taxonomy" id="1770526"/>
    <lineage>
        <taxon>Bacteria</taxon>
        <taxon>Pseudomonadati</taxon>
        <taxon>Bacteroidota</taxon>
        <taxon>Cytophagia</taxon>
        <taxon>Cytophagales</taxon>
        <taxon>Hymenobacteraceae</taxon>
        <taxon>Hymenobacter</taxon>
    </lineage>
</organism>
<protein>
    <recommendedName>
        <fullName evidence="1">Integrase catalytic domain-containing protein</fullName>
    </recommendedName>
</protein>
<evidence type="ECO:0000259" key="1">
    <source>
        <dbReference type="PROSITE" id="PS50994"/>
    </source>
</evidence>
<dbReference type="EMBL" id="MTSE01000024">
    <property type="protein sequence ID" value="OUJ70315.1"/>
    <property type="molecule type" value="Genomic_DNA"/>
</dbReference>
<dbReference type="InterPro" id="IPR012337">
    <property type="entry name" value="RNaseH-like_sf"/>
</dbReference>
<dbReference type="PANTHER" id="PTHR46889">
    <property type="entry name" value="TRANSPOSASE INSF FOR INSERTION SEQUENCE IS3B-RELATED"/>
    <property type="match status" value="1"/>
</dbReference>
<dbReference type="PROSITE" id="PS50994">
    <property type="entry name" value="INTEGRASE"/>
    <property type="match status" value="1"/>
</dbReference>
<feature type="domain" description="Integrase catalytic" evidence="1">
    <location>
        <begin position="1"/>
        <end position="81"/>
    </location>
</feature>
<keyword evidence="3" id="KW-1185">Reference proteome</keyword>
<dbReference type="SUPFAM" id="SSF53098">
    <property type="entry name" value="Ribonuclease H-like"/>
    <property type="match status" value="1"/>
</dbReference>
<accession>A0A243W6Y0</accession>
<evidence type="ECO:0000313" key="2">
    <source>
        <dbReference type="EMBL" id="OUJ70315.1"/>
    </source>
</evidence>
<dbReference type="InterPro" id="IPR001584">
    <property type="entry name" value="Integrase_cat-core"/>
</dbReference>
<dbReference type="Gene3D" id="3.30.420.10">
    <property type="entry name" value="Ribonuclease H-like superfamily/Ribonuclease H"/>
    <property type="match status" value="1"/>
</dbReference>
<gene>
    <name evidence="2" type="ORF">BXP70_24795</name>
</gene>
<evidence type="ECO:0000313" key="3">
    <source>
        <dbReference type="Proteomes" id="UP000194873"/>
    </source>
</evidence>
<dbReference type="InterPro" id="IPR050900">
    <property type="entry name" value="Transposase_IS3/IS150/IS904"/>
</dbReference>
<dbReference type="InterPro" id="IPR036397">
    <property type="entry name" value="RNaseH_sf"/>
</dbReference>
<dbReference type="Proteomes" id="UP000194873">
    <property type="component" value="Unassembled WGS sequence"/>
</dbReference>
<dbReference type="GO" id="GO:0015074">
    <property type="term" value="P:DNA integration"/>
    <property type="evidence" value="ECO:0007669"/>
    <property type="project" value="InterPro"/>
</dbReference>
<name>A0A243W6Y0_9BACT</name>
<dbReference type="AlphaFoldDB" id="A0A243W6Y0"/>
<comment type="caution">
    <text evidence="2">The sequence shown here is derived from an EMBL/GenBank/DDBJ whole genome shotgun (WGS) entry which is preliminary data.</text>
</comment>
<sequence length="81" mass="9124">MSEALRRVLLVRRPSVGLVVHSDQGSEYTATQFKDLLAQHGAMQSMSRRSNCRDNTHAESFWSRLKAKLLDGGRFFGLTEA</sequence>
<reference evidence="2 3" key="1">
    <citation type="submission" date="2017-01" db="EMBL/GenBank/DDBJ databases">
        <title>A new Hymenobacter.</title>
        <authorList>
            <person name="Liang Y."/>
            <person name="Feng F."/>
        </authorList>
    </citation>
    <scope>NUCLEOTIDE SEQUENCE [LARGE SCALE GENOMIC DNA]</scope>
    <source>
        <strain evidence="2">MIMBbqt21</strain>
    </source>
</reference>
<dbReference type="Pfam" id="PF00665">
    <property type="entry name" value="rve"/>
    <property type="match status" value="1"/>
</dbReference>
<dbReference type="GO" id="GO:0003676">
    <property type="term" value="F:nucleic acid binding"/>
    <property type="evidence" value="ECO:0007669"/>
    <property type="project" value="InterPro"/>
</dbReference>
<dbReference type="PANTHER" id="PTHR46889:SF4">
    <property type="entry name" value="TRANSPOSASE INSO FOR INSERTION SEQUENCE ELEMENT IS911B-RELATED"/>
    <property type="match status" value="1"/>
</dbReference>
<proteinExistence type="predicted"/>